<protein>
    <submittedName>
        <fullName evidence="1">Uncharacterized protein</fullName>
    </submittedName>
</protein>
<sequence>MAGNRTARICISGSEVQTLRLGPVSTRLCVMKRLRRFKEITLRDRIVAWAKKVRAQAARLPPGPDRDELLKKVRRAETAMHLEDWANSPGLQPPK</sequence>
<dbReference type="EMBL" id="LT670817">
    <property type="protein sequence ID" value="SHG08761.1"/>
    <property type="molecule type" value="Genomic_DNA"/>
</dbReference>
<dbReference type="Proteomes" id="UP000189796">
    <property type="component" value="Chromosome I"/>
</dbReference>
<gene>
    <name evidence="1" type="ORF">SAMN05443248_0235</name>
</gene>
<evidence type="ECO:0000313" key="1">
    <source>
        <dbReference type="EMBL" id="SHG08761.1"/>
    </source>
</evidence>
<evidence type="ECO:0000313" key="2">
    <source>
        <dbReference type="Proteomes" id="UP000189796"/>
    </source>
</evidence>
<accession>A0A1M5GYF0</accession>
<name>A0A1M5GYF0_9BRAD</name>
<reference evidence="1 2" key="1">
    <citation type="submission" date="2016-11" db="EMBL/GenBank/DDBJ databases">
        <authorList>
            <person name="Jaros S."/>
            <person name="Januszkiewicz K."/>
            <person name="Wedrychowicz H."/>
        </authorList>
    </citation>
    <scope>NUCLEOTIDE SEQUENCE [LARGE SCALE GENOMIC DNA]</scope>
    <source>
        <strain evidence="1 2">GAS138</strain>
    </source>
</reference>
<proteinExistence type="predicted"/>
<organism evidence="1 2">
    <name type="scientific">Bradyrhizobium erythrophlei</name>
    <dbReference type="NCBI Taxonomy" id="1437360"/>
    <lineage>
        <taxon>Bacteria</taxon>
        <taxon>Pseudomonadati</taxon>
        <taxon>Pseudomonadota</taxon>
        <taxon>Alphaproteobacteria</taxon>
        <taxon>Hyphomicrobiales</taxon>
        <taxon>Nitrobacteraceae</taxon>
        <taxon>Bradyrhizobium</taxon>
    </lineage>
</organism>
<dbReference type="AlphaFoldDB" id="A0A1M5GYF0"/>